<reference evidence="2 3" key="1">
    <citation type="submission" date="2017-11" db="EMBL/GenBank/DDBJ databases">
        <title>The genome of Rhizophagus clarus HR1 reveals common genetic basis of auxotrophy among arbuscular mycorrhizal fungi.</title>
        <authorList>
            <person name="Kobayashi Y."/>
        </authorList>
    </citation>
    <scope>NUCLEOTIDE SEQUENCE [LARGE SCALE GENOMIC DNA]</scope>
    <source>
        <strain evidence="2 3">HR1</strain>
    </source>
</reference>
<keyword evidence="3" id="KW-1185">Reference proteome</keyword>
<comment type="caution">
    <text evidence="2">The sequence shown here is derived from an EMBL/GenBank/DDBJ whole genome shotgun (WGS) entry which is preliminary data.</text>
</comment>
<dbReference type="Pfam" id="PF10551">
    <property type="entry name" value="MULE"/>
    <property type="match status" value="1"/>
</dbReference>
<gene>
    <name evidence="2" type="ORF">RclHR1_10970006</name>
</gene>
<organism evidence="2 3">
    <name type="scientific">Rhizophagus clarus</name>
    <dbReference type="NCBI Taxonomy" id="94130"/>
    <lineage>
        <taxon>Eukaryota</taxon>
        <taxon>Fungi</taxon>
        <taxon>Fungi incertae sedis</taxon>
        <taxon>Mucoromycota</taxon>
        <taxon>Glomeromycotina</taxon>
        <taxon>Glomeromycetes</taxon>
        <taxon>Glomerales</taxon>
        <taxon>Glomeraceae</taxon>
        <taxon>Rhizophagus</taxon>
    </lineage>
</organism>
<proteinExistence type="predicted"/>
<evidence type="ECO:0000259" key="1">
    <source>
        <dbReference type="Pfam" id="PF10551"/>
    </source>
</evidence>
<dbReference type="STRING" id="94130.A0A2Z6Q4I2"/>
<dbReference type="EMBL" id="BEXD01000110">
    <property type="protein sequence ID" value="GBB84345.1"/>
    <property type="molecule type" value="Genomic_DNA"/>
</dbReference>
<feature type="domain" description="MULE transposase" evidence="1">
    <location>
        <begin position="84"/>
        <end position="177"/>
    </location>
</feature>
<dbReference type="Proteomes" id="UP000247702">
    <property type="component" value="Unassembled WGS sequence"/>
</dbReference>
<sequence length="370" mass="43876">MLDIRLSLLTWKAAFQHIKQWAYQQGFFVRKERSEKVFEYLEKCKNDDLYWSIYKDWDYETNTLTKLFWMNPNQLEAWYQYSDVILNDNTSKTNRYDMSLSFFVAVDNNLKSQIVAQVLMDRETKDAYSWILQCILDTTGLMPKVFVIDADPGMDVAIRLKYSSTFAIHCIWHIGQNLPLRLKSKLGGSFNQFKNDFYECRNSLEQKIFEKLDVFLAIEERNVIDELKEFTTQPIQKIHYNEMELAFSYDAKLLDQSYIIKEDLQDWSFSSDFIEKQETRQIIFQRLLSSCSETTVKCLWEVSYLTSSKVHHLVILLNNGTYKCSCISPATRGIICRYYFSIMLQTPEAQFHIGFLNQRWLISNHSHIKN</sequence>
<protein>
    <recommendedName>
        <fullName evidence="1">MULE transposase domain-containing protein</fullName>
    </recommendedName>
</protein>
<evidence type="ECO:0000313" key="2">
    <source>
        <dbReference type="EMBL" id="GBB84345.1"/>
    </source>
</evidence>
<accession>A0A2Z6Q4I2</accession>
<dbReference type="PANTHER" id="PTHR47718">
    <property type="entry name" value="OS01G0519700 PROTEIN"/>
    <property type="match status" value="1"/>
</dbReference>
<evidence type="ECO:0000313" key="3">
    <source>
        <dbReference type="Proteomes" id="UP000247702"/>
    </source>
</evidence>
<dbReference type="AlphaFoldDB" id="A0A2Z6Q4I2"/>
<dbReference type="InterPro" id="IPR018289">
    <property type="entry name" value="MULE_transposase_dom"/>
</dbReference>
<name>A0A2Z6Q4I2_9GLOM</name>